<sequence length="749" mass="79688">MDDVPLQVAALPGIIAGPVLRRVTRTKVSVWLALSRPDPVTLHVRRAGVPASEIAAGSATPVRVGGSLWIVVVTGTAPGGQFTAGDLYEYRISSPGWPEPNWGEVSIGTGRPAFPAPPASLDDLTILHTSCRKVHGNGRDGLAEAEELITGRLAAGTPSARPHLLVMSGDQIYADEVPAPLVPRIRRIATDLVAVDDAAPFLPLPAIGGRQARSEAYHLTSSAASDHLWRFGEFLATYLLYWSDTLWPATVPAWADVAPGDVAADSGLDEASWAELRAAVELFRAGLPAVRKVLATVPILMVADDHEVTDDWNLDHPWAEAVYADAAASRIVTNGLLAYVLCQHWGNTPERFTAAGSPEAAVLAAAVHTGASPDTPALRQLLGVPAGPPPPPPSVLRDLTAPGTLRYDFTLGPDDGWPVRLLALDERTAREFHRVDHPAARISLDALALMVPEPGGLAPVPLTFVVAPAPILGTHLVEHLIQPAASLIPGGSIFADFESWSAATANHQELLRRLTALGPLVVLSGDVHFSGTAALTYTRAGTTTRAAQITSSAARNAEVKTMVLHLFGDLAMRLGLERHRAFNGYADLGLPQRAQLAAPPPGADLPYDEFTDVFLGRVFRAAQETPTVLSEEIADAYGLTPGPGDWRFEVTPVDDETMPGPGPLLTDMTAAPAPAGWTSWDPARSYLMLKALRAGDLHRIGRMFVGLPQLSLLEFEATPLEVRHLIVSPVGNHPSPAARQQTVTKVRLV</sequence>
<dbReference type="EMBL" id="FAOZ01000010">
    <property type="protein sequence ID" value="CUU57061.1"/>
    <property type="molecule type" value="Genomic_DNA"/>
</dbReference>
<dbReference type="PANTHER" id="PTHR37031">
    <property type="entry name" value="METALLOPHOSPHATASE BINDING DOMAIN PROTEIN"/>
    <property type="match status" value="1"/>
</dbReference>
<accession>A0A0S4QN22</accession>
<proteinExistence type="predicted"/>
<name>A0A0S4QN22_9ACTN</name>
<dbReference type="Gene3D" id="3.60.21.70">
    <property type="entry name" value="PhoD-like phosphatase"/>
    <property type="match status" value="1"/>
</dbReference>
<keyword evidence="2" id="KW-1185">Reference proteome</keyword>
<dbReference type="InterPro" id="IPR038607">
    <property type="entry name" value="PhoD-like_sf"/>
</dbReference>
<protein>
    <recommendedName>
        <fullName evidence="3">PhoD-like phosphatase</fullName>
    </recommendedName>
</protein>
<gene>
    <name evidence="1" type="ORF">Ga0074812_11076</name>
</gene>
<organism evidence="1 2">
    <name type="scientific">Parafrankia irregularis</name>
    <dbReference type="NCBI Taxonomy" id="795642"/>
    <lineage>
        <taxon>Bacteria</taxon>
        <taxon>Bacillati</taxon>
        <taxon>Actinomycetota</taxon>
        <taxon>Actinomycetes</taxon>
        <taxon>Frankiales</taxon>
        <taxon>Frankiaceae</taxon>
        <taxon>Parafrankia</taxon>
    </lineage>
</organism>
<dbReference type="PANTHER" id="PTHR37031:SF2">
    <property type="entry name" value="PHOD-LIKE PHOSPHATASE METALLOPHOSPHATASE DOMAIN-CONTAINING PROTEIN"/>
    <property type="match status" value="1"/>
</dbReference>
<evidence type="ECO:0008006" key="3">
    <source>
        <dbReference type="Google" id="ProtNLM"/>
    </source>
</evidence>
<dbReference type="SUPFAM" id="SSF56300">
    <property type="entry name" value="Metallo-dependent phosphatases"/>
    <property type="match status" value="1"/>
</dbReference>
<reference evidence="2" key="1">
    <citation type="submission" date="2015-11" db="EMBL/GenBank/DDBJ databases">
        <authorList>
            <person name="Varghese N."/>
        </authorList>
    </citation>
    <scope>NUCLEOTIDE SEQUENCE [LARGE SCALE GENOMIC DNA]</scope>
    <source>
        <strain evidence="2">DSM 45899</strain>
    </source>
</reference>
<dbReference type="Proteomes" id="UP000198802">
    <property type="component" value="Unassembled WGS sequence"/>
</dbReference>
<dbReference type="AlphaFoldDB" id="A0A0S4QN22"/>
<evidence type="ECO:0000313" key="1">
    <source>
        <dbReference type="EMBL" id="CUU57061.1"/>
    </source>
</evidence>
<dbReference type="RefSeq" id="WP_091278062.1">
    <property type="nucleotide sequence ID" value="NZ_FAOZ01000010.1"/>
</dbReference>
<evidence type="ECO:0000313" key="2">
    <source>
        <dbReference type="Proteomes" id="UP000198802"/>
    </source>
</evidence>
<dbReference type="InterPro" id="IPR029052">
    <property type="entry name" value="Metallo-depent_PP-like"/>
</dbReference>